<dbReference type="SMART" id="SM00347">
    <property type="entry name" value="HTH_MARR"/>
    <property type="match status" value="1"/>
</dbReference>
<reference evidence="9 12" key="3">
    <citation type="submission" date="2018-08" db="EMBL/GenBank/DDBJ databases">
        <title>Complete genome of the Arcobacter marinus type strain JCM 15502.</title>
        <authorList>
            <person name="Miller W.G."/>
            <person name="Yee E."/>
            <person name="Huynh S."/>
            <person name="Parker C.T."/>
        </authorList>
    </citation>
    <scope>NUCLEOTIDE SEQUENCE [LARGE SCALE GENOMIC DNA]</scope>
    <source>
        <strain evidence="9 12">JCM 15502</strain>
    </source>
</reference>
<dbReference type="PANTHER" id="PTHR42756">
    <property type="entry name" value="TRANSCRIPTIONAL REGULATOR, MARR"/>
    <property type="match status" value="1"/>
</dbReference>
<evidence type="ECO:0000256" key="3">
    <source>
        <dbReference type="ARBA" id="ARBA00023125"/>
    </source>
</evidence>
<dbReference type="Proteomes" id="UP000224740">
    <property type="component" value="Unassembled WGS sequence"/>
</dbReference>
<dbReference type="SUPFAM" id="SSF46785">
    <property type="entry name" value="Winged helix' DNA-binding domain"/>
    <property type="match status" value="1"/>
</dbReference>
<comment type="subcellular location">
    <subcellularLocation>
        <location evidence="1">Cytoplasm</location>
    </subcellularLocation>
</comment>
<dbReference type="EMBL" id="CP032101">
    <property type="protein sequence ID" value="AXX86553.1"/>
    <property type="molecule type" value="Genomic_DNA"/>
</dbReference>
<comment type="similarity">
    <text evidence="5">Belongs to the SarZ family.</text>
</comment>
<dbReference type="PANTHER" id="PTHR42756:SF1">
    <property type="entry name" value="TRANSCRIPTIONAL REPRESSOR OF EMRAB OPERON"/>
    <property type="match status" value="1"/>
</dbReference>
<dbReference type="EMBL" id="NXAO01000007">
    <property type="protein sequence ID" value="PHO16396.1"/>
    <property type="molecule type" value="Genomic_DNA"/>
</dbReference>
<evidence type="ECO:0000313" key="10">
    <source>
        <dbReference type="EMBL" id="PHO16396.1"/>
    </source>
</evidence>
<dbReference type="PRINTS" id="PR00598">
    <property type="entry name" value="HTHMARR"/>
</dbReference>
<dbReference type="Gene3D" id="1.10.10.10">
    <property type="entry name" value="Winged helix-like DNA-binding domain superfamily/Winged helix DNA-binding domain"/>
    <property type="match status" value="1"/>
</dbReference>
<gene>
    <name evidence="9" type="ORF">AMRN_0800</name>
    <name evidence="10" type="ORF">CPH92_01625</name>
</gene>
<dbReference type="Proteomes" id="UP000264693">
    <property type="component" value="Chromosome"/>
</dbReference>
<keyword evidence="2" id="KW-0805">Transcription regulation</keyword>
<dbReference type="GO" id="GO:0005737">
    <property type="term" value="C:cytoplasm"/>
    <property type="evidence" value="ECO:0007669"/>
    <property type="project" value="UniProtKB-SubCell"/>
</dbReference>
<dbReference type="RefSeq" id="WP_099310063.1">
    <property type="nucleotide sequence ID" value="NZ_CP032101.1"/>
</dbReference>
<name>A0A347TIX5_9BACT</name>
<dbReference type="InterPro" id="IPR036390">
    <property type="entry name" value="WH_DNA-bd_sf"/>
</dbReference>
<evidence type="ECO:0000256" key="6">
    <source>
        <dbReference type="ARBA" id="ARBA00047188"/>
    </source>
</evidence>
<reference evidence="10" key="2">
    <citation type="submission" date="2017-09" db="EMBL/GenBank/DDBJ databases">
        <authorList>
            <person name="Perez-Cataluna A."/>
            <person name="Figueras M.J."/>
            <person name="Salas-Masso N."/>
        </authorList>
    </citation>
    <scope>NUCLEOTIDE SEQUENCE</scope>
    <source>
        <strain evidence="10">CECT 7727</strain>
    </source>
</reference>
<dbReference type="InterPro" id="IPR000835">
    <property type="entry name" value="HTH_MarR-typ"/>
</dbReference>
<dbReference type="GO" id="GO:0003700">
    <property type="term" value="F:DNA-binding transcription factor activity"/>
    <property type="evidence" value="ECO:0007669"/>
    <property type="project" value="InterPro"/>
</dbReference>
<proteinExistence type="inferred from homology"/>
<accession>A0A347TIX5</accession>
<dbReference type="GO" id="GO:0003677">
    <property type="term" value="F:DNA binding"/>
    <property type="evidence" value="ECO:0007669"/>
    <property type="project" value="UniProtKB-KW"/>
</dbReference>
<keyword evidence="3" id="KW-0238">DNA-binding</keyword>
<organism evidence="9 12">
    <name type="scientific">Malaciobacter marinus</name>
    <dbReference type="NCBI Taxonomy" id="505249"/>
    <lineage>
        <taxon>Bacteria</taxon>
        <taxon>Pseudomonadati</taxon>
        <taxon>Campylobacterota</taxon>
        <taxon>Epsilonproteobacteria</taxon>
        <taxon>Campylobacterales</taxon>
        <taxon>Arcobacteraceae</taxon>
        <taxon>Malaciobacter</taxon>
    </lineage>
</organism>
<dbReference type="PROSITE" id="PS50995">
    <property type="entry name" value="HTH_MARR_2"/>
    <property type="match status" value="1"/>
</dbReference>
<dbReference type="InterPro" id="IPR036388">
    <property type="entry name" value="WH-like_DNA-bd_sf"/>
</dbReference>
<evidence type="ECO:0000313" key="9">
    <source>
        <dbReference type="EMBL" id="AXX86553.1"/>
    </source>
</evidence>
<evidence type="ECO:0000256" key="4">
    <source>
        <dbReference type="ARBA" id="ARBA00023163"/>
    </source>
</evidence>
<reference evidence="11" key="1">
    <citation type="submission" date="2017-09" db="EMBL/GenBank/DDBJ databases">
        <title>Arcobacter canalis sp. nov., a new species isolated from a water canal contaminated with urban sewage.</title>
        <authorList>
            <person name="Perez-Cataluna A."/>
            <person name="Salas-Masso N."/>
            <person name="Figueras M.J."/>
        </authorList>
    </citation>
    <scope>NUCLEOTIDE SEQUENCE [LARGE SCALE GENOMIC DNA]</scope>
    <source>
        <strain evidence="11">CECT 7727</strain>
    </source>
</reference>
<sequence>MASKTSIIKKQNNTKTNPIYKIASKVYNLNELLKKEVEKLLSSYDIGFAELDLLIVLHEADKKVFKPSDLYDKLQFSSGGITKIIKRLEIKHYIKKEVFLDDLRSKPISITKKGQSLVLELFPKVIHLEKNIFSVLEFEELNITYKSLLKVIKSLK</sequence>
<evidence type="ECO:0000259" key="8">
    <source>
        <dbReference type="PROSITE" id="PS50995"/>
    </source>
</evidence>
<protein>
    <recommendedName>
        <fullName evidence="6">HTH-type transcriptional regulator SarZ</fullName>
    </recommendedName>
    <alternativeName>
        <fullName evidence="7">Staphylococcal accessory regulator Z</fullName>
    </alternativeName>
</protein>
<dbReference type="KEGG" id="amar:AMRN_0800"/>
<dbReference type="AlphaFoldDB" id="A0A347TIX5"/>
<evidence type="ECO:0000256" key="1">
    <source>
        <dbReference type="ARBA" id="ARBA00004496"/>
    </source>
</evidence>
<feature type="domain" description="HTH marR-type" evidence="8">
    <location>
        <begin position="19"/>
        <end position="153"/>
    </location>
</feature>
<evidence type="ECO:0000256" key="5">
    <source>
        <dbReference type="ARBA" id="ARBA00046337"/>
    </source>
</evidence>
<evidence type="ECO:0000256" key="7">
    <source>
        <dbReference type="ARBA" id="ARBA00047207"/>
    </source>
</evidence>
<evidence type="ECO:0000313" key="11">
    <source>
        <dbReference type="Proteomes" id="UP000224740"/>
    </source>
</evidence>
<evidence type="ECO:0000256" key="2">
    <source>
        <dbReference type="ARBA" id="ARBA00023015"/>
    </source>
</evidence>
<keyword evidence="4" id="KW-0804">Transcription</keyword>
<keyword evidence="11" id="KW-1185">Reference proteome</keyword>
<evidence type="ECO:0000313" key="12">
    <source>
        <dbReference type="Proteomes" id="UP000264693"/>
    </source>
</evidence>
<dbReference type="InterPro" id="IPR055166">
    <property type="entry name" value="Transc_reg_Sar_Rot_HTH"/>
</dbReference>
<dbReference type="Pfam" id="PF22381">
    <property type="entry name" value="Staph_reg_Sar_Rot"/>
    <property type="match status" value="1"/>
</dbReference>